<name>A0A9P6GR36_9PLEO</name>
<accession>A0A9P6GR36</accession>
<organism evidence="2 3">
    <name type="scientific">Paraphaeosphaeria minitans</name>
    <dbReference type="NCBI Taxonomy" id="565426"/>
    <lineage>
        <taxon>Eukaryota</taxon>
        <taxon>Fungi</taxon>
        <taxon>Dikarya</taxon>
        <taxon>Ascomycota</taxon>
        <taxon>Pezizomycotina</taxon>
        <taxon>Dothideomycetes</taxon>
        <taxon>Pleosporomycetidae</taxon>
        <taxon>Pleosporales</taxon>
        <taxon>Massarineae</taxon>
        <taxon>Didymosphaeriaceae</taxon>
        <taxon>Paraphaeosphaeria</taxon>
    </lineage>
</organism>
<evidence type="ECO:0000313" key="2">
    <source>
        <dbReference type="EMBL" id="KAF9740009.1"/>
    </source>
</evidence>
<keyword evidence="3" id="KW-1185">Reference proteome</keyword>
<dbReference type="Gene3D" id="1.20.58.340">
    <property type="entry name" value="Magnesium transport protein CorA, transmembrane region"/>
    <property type="match status" value="1"/>
</dbReference>
<dbReference type="OrthoDB" id="5392974at2759"/>
<feature type="transmembrane region" description="Helical" evidence="1">
    <location>
        <begin position="198"/>
        <end position="217"/>
    </location>
</feature>
<keyword evidence="1" id="KW-0472">Membrane</keyword>
<comment type="caution">
    <text evidence="2">The sequence shown here is derived from an EMBL/GenBank/DDBJ whole genome shotgun (WGS) entry which is preliminary data.</text>
</comment>
<proteinExistence type="predicted"/>
<dbReference type="AlphaFoldDB" id="A0A9P6GR36"/>
<protein>
    <submittedName>
        <fullName evidence="2">Uncharacterized protein</fullName>
    </submittedName>
</protein>
<keyword evidence="1" id="KW-0812">Transmembrane</keyword>
<evidence type="ECO:0000313" key="3">
    <source>
        <dbReference type="Proteomes" id="UP000756921"/>
    </source>
</evidence>
<sequence>MGNQCFTKNDANGNLKNFEMCYRYVCGWDTGFGFTQLLRTRSQTIYFCINYPSEDLKRFKIYLNIDAQFAYCEFFPDALSADECLLSYDWNTLSQDSRDQAEQLAFLSRTYEKYTTRLGDSRNDWDFDKSHDMRETFEVLKSQCDNHYRWTQVYKERTNIRINLLFQHSAQRESRTSTQIAASSAIIAEQTQRDSASMITMAAVTMIFLPGTFISAILSTTFFDYGDDGLSVSRKWWILPASTIPTTVGVLAVWLAWRWWRIQKQSAEMQRKSKRDTSFLVDEVAELKLG</sequence>
<dbReference type="EMBL" id="WJXW01000002">
    <property type="protein sequence ID" value="KAF9740009.1"/>
    <property type="molecule type" value="Genomic_DNA"/>
</dbReference>
<feature type="transmembrane region" description="Helical" evidence="1">
    <location>
        <begin position="237"/>
        <end position="257"/>
    </location>
</feature>
<evidence type="ECO:0000256" key="1">
    <source>
        <dbReference type="SAM" id="Phobius"/>
    </source>
</evidence>
<reference evidence="2" key="1">
    <citation type="journal article" date="2020" name="Mol. Plant Microbe Interact.">
        <title>Genome Sequence of the Biocontrol Agent Coniothyrium minitans strain Conio (IMI 134523).</title>
        <authorList>
            <person name="Patel D."/>
            <person name="Shittu T.A."/>
            <person name="Baroncelli R."/>
            <person name="Muthumeenakshi S."/>
            <person name="Osborne T.H."/>
            <person name="Janganan T.K."/>
            <person name="Sreenivasaprasad S."/>
        </authorList>
    </citation>
    <scope>NUCLEOTIDE SEQUENCE</scope>
    <source>
        <strain evidence="2">Conio</strain>
    </source>
</reference>
<gene>
    <name evidence="2" type="ORF">PMIN01_02644</name>
</gene>
<dbReference type="Proteomes" id="UP000756921">
    <property type="component" value="Unassembled WGS sequence"/>
</dbReference>
<keyword evidence="1" id="KW-1133">Transmembrane helix</keyword>